<accession>A7MYI8</accession>
<evidence type="ECO:0000313" key="1">
    <source>
        <dbReference type="EMBL" id="ABU71537.1"/>
    </source>
</evidence>
<gene>
    <name evidence="1" type="ordered locus">VIBHAR_02576</name>
</gene>
<sequence length="179" mass="20446">MSDARLLIVLYGNYEGIRKNAALEVSGTNMGRRRELGSIASGIIGSFRSRNNDVDGYWGIGKLCLFVDHLQSKCVSINLCSQKINPYYPHFDLMTERYSKMFKGLLVKHSIPFEWVSSAYVYVEFEAEYEERHHNWRSALGNPCNLVCVVIDDNGKSHVARAYTNCFPHDAKRESRSAR</sequence>
<dbReference type="EMBL" id="CP000789">
    <property type="protein sequence ID" value="ABU71537.1"/>
    <property type="molecule type" value="Genomic_DNA"/>
</dbReference>
<name>A7MYI8_VIBC1</name>
<organism evidence="1 2">
    <name type="scientific">Vibrio campbellii (strain ATCC BAA-1116)</name>
    <dbReference type="NCBI Taxonomy" id="2902295"/>
    <lineage>
        <taxon>Bacteria</taxon>
        <taxon>Pseudomonadati</taxon>
        <taxon>Pseudomonadota</taxon>
        <taxon>Gammaproteobacteria</taxon>
        <taxon>Vibrionales</taxon>
        <taxon>Vibrionaceae</taxon>
        <taxon>Vibrio</taxon>
    </lineage>
</organism>
<dbReference type="PATRIC" id="fig|338187.36.peg.2510"/>
<protein>
    <submittedName>
        <fullName evidence="1">Uncharacterized protein</fullName>
    </submittedName>
</protein>
<reference evidence="1 2" key="1">
    <citation type="submission" date="2007-08" db="EMBL/GenBank/DDBJ databases">
        <authorList>
            <consortium name="The Vibrio harveyi Genome Sequencing Project"/>
            <person name="Bassler B."/>
            <person name="Clifton S.W."/>
            <person name="Fulton L."/>
            <person name="Delehaunty K."/>
            <person name="Fronick C."/>
            <person name="Harrison M."/>
            <person name="Markivic C."/>
            <person name="Fulton R."/>
            <person name="Tin-Wollam A.-M."/>
            <person name="Shah N."/>
            <person name="Pepin K."/>
            <person name="Nash W."/>
            <person name="Thiruvilangam P."/>
            <person name="Bhonagiri V."/>
            <person name="Waters C."/>
            <person name="Tu K.C."/>
            <person name="Irgon J."/>
            <person name="Wilson R.K."/>
        </authorList>
    </citation>
    <scope>NUCLEOTIDE SEQUENCE [LARGE SCALE GENOMIC DNA]</scope>
    <source>
        <strain evidence="2">ATCC BAA-1116 / BB120</strain>
    </source>
</reference>
<dbReference type="Proteomes" id="UP000008152">
    <property type="component" value="Chromosome I"/>
</dbReference>
<dbReference type="AlphaFoldDB" id="A7MYI8"/>
<proteinExistence type="predicted"/>
<dbReference type="KEGG" id="vha:VIBHAR_02576"/>
<evidence type="ECO:0000313" key="2">
    <source>
        <dbReference type="Proteomes" id="UP000008152"/>
    </source>
</evidence>